<accession>A0A8C8U5E3</accession>
<dbReference type="Gene3D" id="1.10.10.1210">
    <property type="entry name" value="MAGE homology domain, winged helix WH2 motif"/>
    <property type="match status" value="1"/>
</dbReference>
<proteinExistence type="predicted"/>
<dbReference type="PANTHER" id="PTHR11736">
    <property type="entry name" value="MELANOMA-ASSOCIATED ANTIGEN MAGE ANTIGEN"/>
    <property type="match status" value="1"/>
</dbReference>
<feature type="compositionally biased region" description="Basic residues" evidence="1">
    <location>
        <begin position="1"/>
        <end position="22"/>
    </location>
</feature>
<sequence length="351" mass="40370">MPRGKKNKHRNRVKNKKRNREKCHHERDYSEDNKGALDSAAVEEKPSCSSSSVLGEISEKSPASESSSATIEWPSCVPLPITTSNDDTEFDEGEYCHNARHSLHSEYRPCHDNPCKDCLDMYVAFVEQSVLYKFKMKQPITREDLLNVIGPDYQFRFQEIFKRAFEHIEIVFAVDVIEIDSTNHLYDLVSKIKLPNKGRVCPGRGLPKTFLLMTLLALILVKGNSIAEKEVWKFLNMMQVYPGRKHFIYREPRKLITKDFVRLEYLKYQQIPNSAPPQYEFLWGPKAYNETVKMKVLEFIRKLSDIEPSQFFTQHGETVREETGGNPGTNASAWLCHGPVLQRAHSASQAA</sequence>
<evidence type="ECO:0000256" key="1">
    <source>
        <dbReference type="SAM" id="MobiDB-lite"/>
    </source>
</evidence>
<dbReference type="SMART" id="SM01373">
    <property type="entry name" value="MAGE"/>
    <property type="match status" value="1"/>
</dbReference>
<keyword evidence="4" id="KW-1185">Reference proteome</keyword>
<dbReference type="AlphaFoldDB" id="A0A8C8U5E3"/>
<dbReference type="FunFam" id="1.10.10.1210:FF:000001">
    <property type="entry name" value="melanoma-associated antigen D1"/>
    <property type="match status" value="1"/>
</dbReference>
<dbReference type="PROSITE" id="PS50838">
    <property type="entry name" value="MAGE"/>
    <property type="match status" value="1"/>
</dbReference>
<name>A0A8C8U5E3_PERMB</name>
<feature type="region of interest" description="Disordered" evidence="1">
    <location>
        <begin position="1"/>
        <end position="66"/>
    </location>
</feature>
<reference evidence="3" key="2">
    <citation type="submission" date="2025-08" db="UniProtKB">
        <authorList>
            <consortium name="Ensembl"/>
        </authorList>
    </citation>
    <scope>IDENTIFICATION</scope>
</reference>
<dbReference type="InterPro" id="IPR041899">
    <property type="entry name" value="MAGE_WH2"/>
</dbReference>
<dbReference type="Ensembl" id="ENSPEMT00000015518.2">
    <property type="protein sequence ID" value="ENSPEMP00000029917.1"/>
    <property type="gene ID" value="ENSPEMG00000012007.2"/>
</dbReference>
<feature type="domain" description="MAGE" evidence="2">
    <location>
        <begin position="119"/>
        <end position="318"/>
    </location>
</feature>
<dbReference type="GeneTree" id="ENSGT00940000163033"/>
<dbReference type="GO" id="GO:0005634">
    <property type="term" value="C:nucleus"/>
    <property type="evidence" value="ECO:0007669"/>
    <property type="project" value="TreeGrafter"/>
</dbReference>
<dbReference type="InterPro" id="IPR002190">
    <property type="entry name" value="MHD_dom"/>
</dbReference>
<dbReference type="InterPro" id="IPR021072">
    <property type="entry name" value="MAGE_N"/>
</dbReference>
<dbReference type="Pfam" id="PF12440">
    <property type="entry name" value="MAGE_N"/>
    <property type="match status" value="1"/>
</dbReference>
<evidence type="ECO:0000259" key="2">
    <source>
        <dbReference type="PROSITE" id="PS50838"/>
    </source>
</evidence>
<dbReference type="InterPro" id="IPR037445">
    <property type="entry name" value="MAGE"/>
</dbReference>
<dbReference type="Proteomes" id="UP000694547">
    <property type="component" value="Chromosome X"/>
</dbReference>
<dbReference type="GO" id="GO:0000122">
    <property type="term" value="P:negative regulation of transcription by RNA polymerase II"/>
    <property type="evidence" value="ECO:0007669"/>
    <property type="project" value="TreeGrafter"/>
</dbReference>
<evidence type="ECO:0000313" key="4">
    <source>
        <dbReference type="Proteomes" id="UP000694547"/>
    </source>
</evidence>
<organism evidence="3 4">
    <name type="scientific">Peromyscus maniculatus bairdii</name>
    <name type="common">Prairie deer mouse</name>
    <dbReference type="NCBI Taxonomy" id="230844"/>
    <lineage>
        <taxon>Eukaryota</taxon>
        <taxon>Metazoa</taxon>
        <taxon>Chordata</taxon>
        <taxon>Craniata</taxon>
        <taxon>Vertebrata</taxon>
        <taxon>Euteleostomi</taxon>
        <taxon>Mammalia</taxon>
        <taxon>Eutheria</taxon>
        <taxon>Euarchontoglires</taxon>
        <taxon>Glires</taxon>
        <taxon>Rodentia</taxon>
        <taxon>Myomorpha</taxon>
        <taxon>Muroidea</taxon>
        <taxon>Cricetidae</taxon>
        <taxon>Neotominae</taxon>
        <taxon>Peromyscus</taxon>
    </lineage>
</organism>
<dbReference type="Pfam" id="PF01454">
    <property type="entry name" value="MAGE"/>
    <property type="match status" value="1"/>
</dbReference>
<dbReference type="InterPro" id="IPR041898">
    <property type="entry name" value="MAGE_WH1"/>
</dbReference>
<feature type="compositionally biased region" description="Basic and acidic residues" evidence="1">
    <location>
        <begin position="23"/>
        <end position="35"/>
    </location>
</feature>
<reference evidence="3 4" key="1">
    <citation type="submission" date="2018-10" db="EMBL/GenBank/DDBJ databases">
        <title>Improved assembly of the deer mouse Peromyscus maniculatus genome.</title>
        <authorList>
            <person name="Lassance J.-M."/>
            <person name="Hoekstra H.E."/>
        </authorList>
    </citation>
    <scope>NUCLEOTIDE SEQUENCE [LARGE SCALE GENOMIC DNA]</scope>
</reference>
<reference evidence="3" key="3">
    <citation type="submission" date="2025-09" db="UniProtKB">
        <authorList>
            <consortium name="Ensembl"/>
        </authorList>
    </citation>
    <scope>IDENTIFICATION</scope>
</reference>
<dbReference type="PANTHER" id="PTHR11736:SF35">
    <property type="entry name" value="MELANOMA-ASSOCIATED ANTIGEN B5"/>
    <property type="match status" value="1"/>
</dbReference>
<protein>
    <submittedName>
        <fullName evidence="3">Melanoma-associated antigen B5-like</fullName>
    </submittedName>
</protein>
<dbReference type="Gene3D" id="1.10.10.1200">
    <property type="entry name" value="MAGE homology domain, winged helix WH1 motif"/>
    <property type="match status" value="1"/>
</dbReference>
<evidence type="ECO:0000313" key="3">
    <source>
        <dbReference type="Ensembl" id="ENSPEMP00000029917.1"/>
    </source>
</evidence>